<dbReference type="RefSeq" id="WP_271205273.1">
    <property type="nucleotide sequence ID" value="NZ_BSFK01000016.1"/>
</dbReference>
<dbReference type="InterPro" id="IPR013113">
    <property type="entry name" value="SIP_FAD-bd"/>
</dbReference>
<reference evidence="3" key="1">
    <citation type="journal article" date="2014" name="Int. J. Syst. Evol. Microbiol.">
        <title>Complete genome sequence of Corynebacterium casei LMG S-19264T (=DSM 44701T), isolated from a smear-ripened cheese.</title>
        <authorList>
            <consortium name="US DOE Joint Genome Institute (JGI-PGF)"/>
            <person name="Walter F."/>
            <person name="Albersmeier A."/>
            <person name="Kalinowski J."/>
            <person name="Ruckert C."/>
        </authorList>
    </citation>
    <scope>NUCLEOTIDE SEQUENCE</scope>
    <source>
        <strain evidence="3">VKM B-2555</strain>
    </source>
</reference>
<keyword evidence="4" id="KW-1185">Reference proteome</keyword>
<dbReference type="AlphaFoldDB" id="A0A9W6JJA2"/>
<protein>
    <submittedName>
        <fullName evidence="3">NADPH-dependent ferric siderophore reductase</fullName>
    </submittedName>
</protein>
<reference evidence="3" key="2">
    <citation type="submission" date="2023-01" db="EMBL/GenBank/DDBJ databases">
        <authorList>
            <person name="Sun Q."/>
            <person name="Evtushenko L."/>
        </authorList>
    </citation>
    <scope>NUCLEOTIDE SEQUENCE</scope>
    <source>
        <strain evidence="3">VKM B-2555</strain>
    </source>
</reference>
<dbReference type="Gene3D" id="3.30.310.50">
    <property type="entry name" value="Alpha-D-phosphohexomutase, C-terminal domain"/>
    <property type="match status" value="1"/>
</dbReference>
<dbReference type="InterPro" id="IPR017927">
    <property type="entry name" value="FAD-bd_FR_type"/>
</dbReference>
<evidence type="ECO:0000313" key="4">
    <source>
        <dbReference type="Proteomes" id="UP001143364"/>
    </source>
</evidence>
<accession>A0A9W6JJA2</accession>
<dbReference type="Pfam" id="PF04954">
    <property type="entry name" value="SIP"/>
    <property type="match status" value="1"/>
</dbReference>
<dbReference type="PANTHER" id="PTHR30157">
    <property type="entry name" value="FERRIC REDUCTASE, NADPH-DEPENDENT"/>
    <property type="match status" value="1"/>
</dbReference>
<feature type="domain" description="FAD-binding FR-type" evidence="2">
    <location>
        <begin position="105"/>
        <end position="230"/>
    </location>
</feature>
<dbReference type="Pfam" id="PF09981">
    <property type="entry name" value="DUF2218"/>
    <property type="match status" value="1"/>
</dbReference>
<comment type="similarity">
    <text evidence="1">Belongs to the SIP oxidoreductase family.</text>
</comment>
<gene>
    <name evidence="3" type="ORF">GCM10008171_26750</name>
</gene>
<comment type="caution">
    <text evidence="3">The sequence shown here is derived from an EMBL/GenBank/DDBJ whole genome shotgun (WGS) entry which is preliminary data.</text>
</comment>
<organism evidence="3 4">
    <name type="scientific">Methylopila jiangsuensis</name>
    <dbReference type="NCBI Taxonomy" id="586230"/>
    <lineage>
        <taxon>Bacteria</taxon>
        <taxon>Pseudomonadati</taxon>
        <taxon>Pseudomonadota</taxon>
        <taxon>Alphaproteobacteria</taxon>
        <taxon>Hyphomicrobiales</taxon>
        <taxon>Methylopilaceae</taxon>
        <taxon>Methylopila</taxon>
    </lineage>
</organism>
<dbReference type="EMBL" id="BSFK01000016">
    <property type="protein sequence ID" value="GLK77421.1"/>
    <property type="molecule type" value="Genomic_DNA"/>
</dbReference>
<dbReference type="Pfam" id="PF08021">
    <property type="entry name" value="FAD_binding_9"/>
    <property type="match status" value="1"/>
</dbReference>
<dbReference type="Proteomes" id="UP001143364">
    <property type="component" value="Unassembled WGS sequence"/>
</dbReference>
<dbReference type="InterPro" id="IPR017938">
    <property type="entry name" value="Riboflavin_synthase-like_b-brl"/>
</dbReference>
<dbReference type="PROSITE" id="PS51384">
    <property type="entry name" value="FAD_FR"/>
    <property type="match status" value="1"/>
</dbReference>
<sequence>MTKLLTEAEIALAEPERIAELVCAHLTEHGATAGRDAEGWTLTWPRATARMSAAAGRLRIHAEAEDFEALYWLRLGLASHVAEFAGAAAPTILWSGDGNDILTPPNFRLARVAGVTQITPNMRRVTLTGDDLARFMTDDALHVKLLAPTVPGRPAGVPTIGRDGVVVWPQGEGAPARRTYTVRRFDRARQTLDIDVVAHDAPGPGARWALSARAGDEIGVMGPGGGGIPQAAELLIAGDETALPAIARILEALPRAARGRAIVEVADVDEIQPIAAPDGVELVWRDRSAPQAPAGETLADAVARAAPARPQDDVFLWAGCEFEDFRAIRAHARKTLGLPKARHLVAAYWRRGRSESAREE</sequence>
<name>A0A9W6JJA2_9HYPH</name>
<evidence type="ECO:0000256" key="1">
    <source>
        <dbReference type="ARBA" id="ARBA00035644"/>
    </source>
</evidence>
<evidence type="ECO:0000313" key="3">
    <source>
        <dbReference type="EMBL" id="GLK77421.1"/>
    </source>
</evidence>
<dbReference type="GO" id="GO:0016491">
    <property type="term" value="F:oxidoreductase activity"/>
    <property type="evidence" value="ECO:0007669"/>
    <property type="project" value="InterPro"/>
</dbReference>
<dbReference type="Gene3D" id="2.40.30.10">
    <property type="entry name" value="Translation factors"/>
    <property type="match status" value="1"/>
</dbReference>
<dbReference type="InterPro" id="IPR039374">
    <property type="entry name" value="SIP_fam"/>
</dbReference>
<evidence type="ECO:0000259" key="2">
    <source>
        <dbReference type="PROSITE" id="PS51384"/>
    </source>
</evidence>
<dbReference type="InterPro" id="IPR014543">
    <property type="entry name" value="UCP028291"/>
</dbReference>
<dbReference type="SUPFAM" id="SSF63380">
    <property type="entry name" value="Riboflavin synthase domain-like"/>
    <property type="match status" value="1"/>
</dbReference>
<dbReference type="CDD" id="cd06193">
    <property type="entry name" value="siderophore_interacting"/>
    <property type="match status" value="1"/>
</dbReference>
<dbReference type="InterPro" id="IPR039261">
    <property type="entry name" value="FNR_nucleotide-bd"/>
</dbReference>
<proteinExistence type="inferred from homology"/>
<dbReference type="Gene3D" id="3.40.50.80">
    <property type="entry name" value="Nucleotide-binding domain of ferredoxin-NADP reductase (FNR) module"/>
    <property type="match status" value="1"/>
</dbReference>
<dbReference type="InterPro" id="IPR007037">
    <property type="entry name" value="SIP_rossman_dom"/>
</dbReference>
<dbReference type="PANTHER" id="PTHR30157:SF0">
    <property type="entry name" value="NADPH-DEPENDENT FERRIC-CHELATE REDUCTASE"/>
    <property type="match status" value="1"/>
</dbReference>